<dbReference type="EMBL" id="QSTG01000006">
    <property type="protein sequence ID" value="RGM46038.1"/>
    <property type="molecule type" value="Genomic_DNA"/>
</dbReference>
<dbReference type="AlphaFoldDB" id="A0A3E4HH36"/>
<evidence type="ECO:0000313" key="2">
    <source>
        <dbReference type="EMBL" id="RGW50666.1"/>
    </source>
</evidence>
<name>A0A3E4HH36_PHOVU</name>
<evidence type="ECO:0000313" key="5">
    <source>
        <dbReference type="Proteomes" id="UP000283429"/>
    </source>
</evidence>
<dbReference type="EMBL" id="QSAI01000001">
    <property type="protein sequence ID" value="RGW50666.1"/>
    <property type="molecule type" value="Genomic_DNA"/>
</dbReference>
<organism evidence="1 4">
    <name type="scientific">Phocaeicola vulgatus</name>
    <name type="common">Bacteroides vulgatus</name>
    <dbReference type="NCBI Taxonomy" id="821"/>
    <lineage>
        <taxon>Bacteria</taxon>
        <taxon>Pseudomonadati</taxon>
        <taxon>Bacteroidota</taxon>
        <taxon>Bacteroidia</taxon>
        <taxon>Bacteroidales</taxon>
        <taxon>Bacteroidaceae</taxon>
        <taxon>Phocaeicola</taxon>
    </lineage>
</organism>
<dbReference type="Proteomes" id="UP000261003">
    <property type="component" value="Unassembled WGS sequence"/>
</dbReference>
<evidence type="ECO:0000313" key="3">
    <source>
        <dbReference type="EMBL" id="RHD72105.1"/>
    </source>
</evidence>
<evidence type="ECO:0000313" key="6">
    <source>
        <dbReference type="Proteomes" id="UP000285469"/>
    </source>
</evidence>
<dbReference type="EMBL" id="QSJM01000086">
    <property type="protein sequence ID" value="RHD72105.1"/>
    <property type="molecule type" value="Genomic_DNA"/>
</dbReference>
<gene>
    <name evidence="3" type="ORF">DW783_20385</name>
    <name evidence="2" type="ORF">DWV70_00235</name>
    <name evidence="1" type="ORF">DXC16_05720</name>
</gene>
<evidence type="ECO:0000313" key="4">
    <source>
        <dbReference type="Proteomes" id="UP000261003"/>
    </source>
</evidence>
<dbReference type="Proteomes" id="UP000285469">
    <property type="component" value="Unassembled WGS sequence"/>
</dbReference>
<comment type="caution">
    <text evidence="1">The sequence shown here is derived from an EMBL/GenBank/DDBJ whole genome shotgun (WGS) entry which is preliminary data.</text>
</comment>
<proteinExistence type="predicted"/>
<reference evidence="4 5" key="1">
    <citation type="submission" date="2018-08" db="EMBL/GenBank/DDBJ databases">
        <title>A genome reference for cultivated species of the human gut microbiota.</title>
        <authorList>
            <person name="Zou Y."/>
            <person name="Xue W."/>
            <person name="Luo G."/>
        </authorList>
    </citation>
    <scope>NUCLEOTIDE SEQUENCE [LARGE SCALE GENOMIC DNA]</scope>
    <source>
        <strain evidence="2 6">AF12-25</strain>
        <strain evidence="3 5">AM30-40</strain>
        <strain evidence="1 4">OM08-13BH</strain>
    </source>
</reference>
<dbReference type="Proteomes" id="UP000283429">
    <property type="component" value="Unassembled WGS sequence"/>
</dbReference>
<evidence type="ECO:0008006" key="7">
    <source>
        <dbReference type="Google" id="ProtNLM"/>
    </source>
</evidence>
<accession>A0A3E4HH36</accession>
<protein>
    <recommendedName>
        <fullName evidence="7">YolD-like protein</fullName>
    </recommendedName>
</protein>
<evidence type="ECO:0000313" key="1">
    <source>
        <dbReference type="EMBL" id="RGM46038.1"/>
    </source>
</evidence>
<sequence>MPMEQPRKNVTNRLEGTMSKYDDIINLPHHVSKNRTPMSMENRAAQFAPFAALTGHDEALAETARLTTPKKLLSDDEMASLTRELARVIEQVPEQEEYTFVYFVPDTQKDGGKYVSITGTAKKYEEVTRALTLSDGRVLLIDNILSIRRLDTPEF</sequence>